<dbReference type="AlphaFoldDB" id="A0A917CTK5"/>
<reference evidence="1" key="2">
    <citation type="submission" date="2020-09" db="EMBL/GenBank/DDBJ databases">
        <authorList>
            <person name="Sun Q."/>
            <person name="Zhou Y."/>
        </authorList>
    </citation>
    <scope>NUCLEOTIDE SEQUENCE</scope>
    <source>
        <strain evidence="1">CGMCC 1.12987</strain>
    </source>
</reference>
<dbReference type="Proteomes" id="UP000644756">
    <property type="component" value="Unassembled WGS sequence"/>
</dbReference>
<evidence type="ECO:0000313" key="2">
    <source>
        <dbReference type="Proteomes" id="UP000644756"/>
    </source>
</evidence>
<dbReference type="EMBL" id="BMGR01000004">
    <property type="protein sequence ID" value="GGF97800.1"/>
    <property type="molecule type" value="Genomic_DNA"/>
</dbReference>
<organism evidence="1 2">
    <name type="scientific">Paenibacillus abyssi</name>
    <dbReference type="NCBI Taxonomy" id="1340531"/>
    <lineage>
        <taxon>Bacteria</taxon>
        <taxon>Bacillati</taxon>
        <taxon>Bacillota</taxon>
        <taxon>Bacilli</taxon>
        <taxon>Bacillales</taxon>
        <taxon>Paenibacillaceae</taxon>
        <taxon>Paenibacillus</taxon>
    </lineage>
</organism>
<comment type="caution">
    <text evidence="1">The sequence shown here is derived from an EMBL/GenBank/DDBJ whole genome shotgun (WGS) entry which is preliminary data.</text>
</comment>
<accession>A0A917CTK5</accession>
<evidence type="ECO:0000313" key="1">
    <source>
        <dbReference type="EMBL" id="GGF97800.1"/>
    </source>
</evidence>
<name>A0A917CTK5_9BACL</name>
<gene>
    <name evidence="1" type="ORF">GCM10010916_13790</name>
</gene>
<proteinExistence type="predicted"/>
<protein>
    <submittedName>
        <fullName evidence="1">Uncharacterized protein</fullName>
    </submittedName>
</protein>
<keyword evidence="2" id="KW-1185">Reference proteome</keyword>
<sequence length="122" mass="14051">MKQAYLTLDGWMFLPVAYLSIIDEPEVCKQLVLSFAGKFISTAIDHSLGWIDTESLRFARGIMRPFTSVELASHLQRSDRQARRILDKLVSMNMLVVINDKQRYRNYQLLTDSVKAYSNGHP</sequence>
<reference evidence="1" key="1">
    <citation type="journal article" date="2014" name="Int. J. Syst. Evol. Microbiol.">
        <title>Complete genome sequence of Corynebacterium casei LMG S-19264T (=DSM 44701T), isolated from a smear-ripened cheese.</title>
        <authorList>
            <consortium name="US DOE Joint Genome Institute (JGI-PGF)"/>
            <person name="Walter F."/>
            <person name="Albersmeier A."/>
            <person name="Kalinowski J."/>
            <person name="Ruckert C."/>
        </authorList>
    </citation>
    <scope>NUCLEOTIDE SEQUENCE</scope>
    <source>
        <strain evidence="1">CGMCC 1.12987</strain>
    </source>
</reference>